<protein>
    <recommendedName>
        <fullName evidence="3">DUF721 domain-containing protein</fullName>
    </recommendedName>
</protein>
<dbReference type="InterPro" id="IPR007922">
    <property type="entry name" value="DciA-like"/>
</dbReference>
<dbReference type="RefSeq" id="WP_145253169.1">
    <property type="nucleotide sequence ID" value="NZ_CP036279.1"/>
</dbReference>
<evidence type="ECO:0000313" key="2">
    <source>
        <dbReference type="Proteomes" id="UP000317093"/>
    </source>
</evidence>
<dbReference type="OrthoDB" id="288111at2"/>
<dbReference type="AlphaFoldDB" id="A0A518AWU0"/>
<reference evidence="1 2" key="1">
    <citation type="submission" date="2019-02" db="EMBL/GenBank/DDBJ databases">
        <title>Deep-cultivation of Planctomycetes and their phenomic and genomic characterization uncovers novel biology.</title>
        <authorList>
            <person name="Wiegand S."/>
            <person name="Jogler M."/>
            <person name="Boedeker C."/>
            <person name="Pinto D."/>
            <person name="Vollmers J."/>
            <person name="Rivas-Marin E."/>
            <person name="Kohn T."/>
            <person name="Peeters S.H."/>
            <person name="Heuer A."/>
            <person name="Rast P."/>
            <person name="Oberbeckmann S."/>
            <person name="Bunk B."/>
            <person name="Jeske O."/>
            <person name="Meyerdierks A."/>
            <person name="Storesund J.E."/>
            <person name="Kallscheuer N."/>
            <person name="Luecker S."/>
            <person name="Lage O.M."/>
            <person name="Pohl T."/>
            <person name="Merkel B.J."/>
            <person name="Hornburger P."/>
            <person name="Mueller R.-W."/>
            <person name="Bruemmer F."/>
            <person name="Labrenz M."/>
            <person name="Spormann A.M."/>
            <person name="Op den Camp H."/>
            <person name="Overmann J."/>
            <person name="Amann R."/>
            <person name="Jetten M.S.M."/>
            <person name="Mascher T."/>
            <person name="Medema M.H."/>
            <person name="Devos D.P."/>
            <person name="Kaster A.-K."/>
            <person name="Ovreas L."/>
            <person name="Rohde M."/>
            <person name="Galperin M.Y."/>
            <person name="Jogler C."/>
        </authorList>
    </citation>
    <scope>NUCLEOTIDE SEQUENCE [LARGE SCALE GENOMIC DNA]</scope>
    <source>
        <strain evidence="1 2">Pan216</strain>
    </source>
</reference>
<dbReference type="PANTHER" id="PTHR36456">
    <property type="entry name" value="UPF0232 PROTEIN SCO3875"/>
    <property type="match status" value="1"/>
</dbReference>
<organism evidence="1 2">
    <name type="scientific">Kolteria novifilia</name>
    <dbReference type="NCBI Taxonomy" id="2527975"/>
    <lineage>
        <taxon>Bacteria</taxon>
        <taxon>Pseudomonadati</taxon>
        <taxon>Planctomycetota</taxon>
        <taxon>Planctomycetia</taxon>
        <taxon>Kolteriales</taxon>
        <taxon>Kolteriaceae</taxon>
        <taxon>Kolteria</taxon>
    </lineage>
</organism>
<dbReference type="Pfam" id="PF05258">
    <property type="entry name" value="DciA"/>
    <property type="match status" value="1"/>
</dbReference>
<dbReference type="EMBL" id="CP036279">
    <property type="protein sequence ID" value="QDU59176.1"/>
    <property type="molecule type" value="Genomic_DNA"/>
</dbReference>
<accession>A0A518AWU0</accession>
<dbReference type="KEGG" id="knv:Pan216_00030"/>
<gene>
    <name evidence="1" type="ORF">Pan216_00030</name>
</gene>
<dbReference type="Proteomes" id="UP000317093">
    <property type="component" value="Chromosome"/>
</dbReference>
<sequence>MTTHRPKKIGDLLGRILARHGLSEMTAQMELESAWRRVAGDSLKKRTRVGSLRRGVLEILVDNAALLHELESFRKEELLEQLRDNVTHHRVQSLRFRRS</sequence>
<evidence type="ECO:0008006" key="3">
    <source>
        <dbReference type="Google" id="ProtNLM"/>
    </source>
</evidence>
<evidence type="ECO:0000313" key="1">
    <source>
        <dbReference type="EMBL" id="QDU59176.1"/>
    </source>
</evidence>
<keyword evidence="2" id="KW-1185">Reference proteome</keyword>
<dbReference type="PANTHER" id="PTHR36456:SF1">
    <property type="entry name" value="UPF0232 PROTEIN SCO3875"/>
    <property type="match status" value="1"/>
</dbReference>
<name>A0A518AWU0_9BACT</name>
<proteinExistence type="predicted"/>